<dbReference type="SUPFAM" id="SSF69786">
    <property type="entry name" value="YggU-like"/>
    <property type="match status" value="1"/>
</dbReference>
<comment type="similarity">
    <text evidence="1">Belongs to the UPF0235 family.</text>
</comment>
<accession>A0A1F6Y7A0</accession>
<dbReference type="Pfam" id="PF02594">
    <property type="entry name" value="DUF167"/>
    <property type="match status" value="1"/>
</dbReference>
<dbReference type="InterPro" id="IPR003746">
    <property type="entry name" value="DUF167"/>
</dbReference>
<evidence type="ECO:0008006" key="4">
    <source>
        <dbReference type="Google" id="ProtNLM"/>
    </source>
</evidence>
<evidence type="ECO:0000313" key="3">
    <source>
        <dbReference type="Proteomes" id="UP000177693"/>
    </source>
</evidence>
<comment type="caution">
    <text evidence="2">The sequence shown here is derived from an EMBL/GenBank/DDBJ whole genome shotgun (WGS) entry which is preliminary data.</text>
</comment>
<dbReference type="NCBIfam" id="TIGR00251">
    <property type="entry name" value="DUF167 family protein"/>
    <property type="match status" value="1"/>
</dbReference>
<gene>
    <name evidence="2" type="ORF">A3I23_01265</name>
</gene>
<name>A0A1F6Y7A0_9BACT</name>
<dbReference type="AlphaFoldDB" id="A0A1F6Y7A0"/>
<evidence type="ECO:0000256" key="1">
    <source>
        <dbReference type="ARBA" id="ARBA00010364"/>
    </source>
</evidence>
<sequence>MQYIHLKVKAGEKKEFFAQKSEDRFEISVREKAERNQANTRALSVVARHFGVPENKVRANASINYFENEKMEIAQAEKYHAEVLCAETTSYDFTKSENWLGD</sequence>
<protein>
    <recommendedName>
        <fullName evidence="4">YggU family protein</fullName>
    </recommendedName>
</protein>
<dbReference type="EMBL" id="MFVL01000002">
    <property type="protein sequence ID" value="OGJ02257.1"/>
    <property type="molecule type" value="Genomic_DNA"/>
</dbReference>
<dbReference type="InterPro" id="IPR036591">
    <property type="entry name" value="YggU-like_sf"/>
</dbReference>
<evidence type="ECO:0000313" key="2">
    <source>
        <dbReference type="EMBL" id="OGJ02257.1"/>
    </source>
</evidence>
<dbReference type="Gene3D" id="3.30.1200.10">
    <property type="entry name" value="YggU-like"/>
    <property type="match status" value="1"/>
</dbReference>
<reference evidence="2 3" key="1">
    <citation type="journal article" date="2016" name="Nat. Commun.">
        <title>Thousands of microbial genomes shed light on interconnected biogeochemical processes in an aquifer system.</title>
        <authorList>
            <person name="Anantharaman K."/>
            <person name="Brown C.T."/>
            <person name="Hug L.A."/>
            <person name="Sharon I."/>
            <person name="Castelle C.J."/>
            <person name="Probst A.J."/>
            <person name="Thomas B.C."/>
            <person name="Singh A."/>
            <person name="Wilkins M.J."/>
            <person name="Karaoz U."/>
            <person name="Brodie E.L."/>
            <person name="Williams K.H."/>
            <person name="Hubbard S.S."/>
            <person name="Banfield J.F."/>
        </authorList>
    </citation>
    <scope>NUCLEOTIDE SEQUENCE [LARGE SCALE GENOMIC DNA]</scope>
</reference>
<proteinExistence type="inferred from homology"/>
<organism evidence="2 3">
    <name type="scientific">Candidatus Nomurabacteria bacterium RIFCSPLOWO2_02_FULL_40_67</name>
    <dbReference type="NCBI Taxonomy" id="1801787"/>
    <lineage>
        <taxon>Bacteria</taxon>
        <taxon>Candidatus Nomuraibacteriota</taxon>
    </lineage>
</organism>
<dbReference type="Proteomes" id="UP000177693">
    <property type="component" value="Unassembled WGS sequence"/>
</dbReference>